<protein>
    <submittedName>
        <fullName evidence="2">Uncharacterized protein</fullName>
    </submittedName>
</protein>
<reference evidence="2 3" key="1">
    <citation type="journal article" date="2017" name="Curr. Biol.">
        <title>The Evolution of Venom by Co-option of Single-Copy Genes.</title>
        <authorList>
            <person name="Martinson E.O."/>
            <person name="Mrinalini"/>
            <person name="Kelkar Y.D."/>
            <person name="Chang C.H."/>
            <person name="Werren J.H."/>
        </authorList>
    </citation>
    <scope>NUCLEOTIDE SEQUENCE [LARGE SCALE GENOMIC DNA]</scope>
    <source>
        <strain evidence="2 3">Alberta</strain>
        <tissue evidence="2">Whole body</tissue>
    </source>
</reference>
<name>A0A232FIZ0_9HYME</name>
<dbReference type="Proteomes" id="UP000215335">
    <property type="component" value="Unassembled WGS sequence"/>
</dbReference>
<dbReference type="EMBL" id="NNAY01000160">
    <property type="protein sequence ID" value="OXU30428.1"/>
    <property type="molecule type" value="Genomic_DNA"/>
</dbReference>
<evidence type="ECO:0000313" key="3">
    <source>
        <dbReference type="Proteomes" id="UP000215335"/>
    </source>
</evidence>
<feature type="region of interest" description="Disordered" evidence="1">
    <location>
        <begin position="125"/>
        <end position="202"/>
    </location>
</feature>
<organism evidence="2 3">
    <name type="scientific">Trichomalopsis sarcophagae</name>
    <dbReference type="NCBI Taxonomy" id="543379"/>
    <lineage>
        <taxon>Eukaryota</taxon>
        <taxon>Metazoa</taxon>
        <taxon>Ecdysozoa</taxon>
        <taxon>Arthropoda</taxon>
        <taxon>Hexapoda</taxon>
        <taxon>Insecta</taxon>
        <taxon>Pterygota</taxon>
        <taxon>Neoptera</taxon>
        <taxon>Endopterygota</taxon>
        <taxon>Hymenoptera</taxon>
        <taxon>Apocrita</taxon>
        <taxon>Proctotrupomorpha</taxon>
        <taxon>Chalcidoidea</taxon>
        <taxon>Pteromalidae</taxon>
        <taxon>Pteromalinae</taxon>
        <taxon>Trichomalopsis</taxon>
    </lineage>
</organism>
<keyword evidence="3" id="KW-1185">Reference proteome</keyword>
<feature type="region of interest" description="Disordered" evidence="1">
    <location>
        <begin position="286"/>
        <end position="311"/>
    </location>
</feature>
<accession>A0A232FIZ0</accession>
<sequence length="311" mass="34586">MRKLQGDDDDCCRYREKLAAEKRRANRASRNAKKNVTVYCCSGMRDVGAGAFGHAQSKLSGCCRAGKICKRIKKPEKMSSGLDQALTRMKPSFDERRKYANVKHILCILDTEEAVRLKKVKELRETMERKENCDEPDSESEVRRKAATGNSEAAKEGGGSNSDNVKGKGAQGKDEDTIGGKKSKPVLRDGNRDGKTQRKTNMVKDKFASAEGERECNSICSIDSEVDVGGLVRSVVYIDLEKFSFIKTGDGFPEKVVALHELALGKLFVLNFNEFALTKEEISSIEKNLKQPDSQKDDQQKEMDSADDVIK</sequence>
<gene>
    <name evidence="2" type="ORF">TSAR_004480</name>
</gene>
<evidence type="ECO:0000313" key="2">
    <source>
        <dbReference type="EMBL" id="OXU30428.1"/>
    </source>
</evidence>
<feature type="compositionally biased region" description="Basic and acidic residues" evidence="1">
    <location>
        <begin position="186"/>
        <end position="202"/>
    </location>
</feature>
<proteinExistence type="predicted"/>
<comment type="caution">
    <text evidence="2">The sequence shown here is derived from an EMBL/GenBank/DDBJ whole genome shotgun (WGS) entry which is preliminary data.</text>
</comment>
<evidence type="ECO:0000256" key="1">
    <source>
        <dbReference type="SAM" id="MobiDB-lite"/>
    </source>
</evidence>
<dbReference type="AlphaFoldDB" id="A0A232FIZ0"/>